<evidence type="ECO:0000313" key="7">
    <source>
        <dbReference type="Proteomes" id="UP001156660"/>
    </source>
</evidence>
<dbReference type="Proteomes" id="UP000239273">
    <property type="component" value="Unassembled WGS sequence"/>
</dbReference>
<dbReference type="EMBL" id="BSOU01000005">
    <property type="protein sequence ID" value="GLR75211.1"/>
    <property type="molecule type" value="Genomic_DNA"/>
</dbReference>
<reference evidence="5 6" key="2">
    <citation type="submission" date="2016-12" db="EMBL/GenBank/DDBJ databases">
        <title>Diversity of luminous bacteria.</title>
        <authorList>
            <person name="Yoshizawa S."/>
            <person name="Kogure K."/>
        </authorList>
    </citation>
    <scope>NUCLEOTIDE SEQUENCE [LARGE SCALE GENOMIC DNA]</scope>
    <source>
        <strain evidence="5 6">NBRC 105001</strain>
    </source>
</reference>
<dbReference type="EMBL" id="MSCP01000001">
    <property type="protein sequence ID" value="PQJ93781.1"/>
    <property type="molecule type" value="Genomic_DNA"/>
</dbReference>
<dbReference type="HAMAP" id="MF_00789">
    <property type="entry name" value="UPF0319"/>
    <property type="match status" value="1"/>
</dbReference>
<proteinExistence type="inferred from homology"/>
<keyword evidence="2" id="KW-0732">Signal</keyword>
<comment type="similarity">
    <text evidence="1 3">Belongs to the UPF0319 family.</text>
</comment>
<dbReference type="PANTHER" id="PTHR38108:SF1">
    <property type="entry name" value="UPF0319 PROTEIN YCCT"/>
    <property type="match status" value="1"/>
</dbReference>
<protein>
    <recommendedName>
        <fullName evidence="3">UPF0319 protein BTO23_06740</fullName>
    </recommendedName>
</protein>
<dbReference type="Pfam" id="PF09829">
    <property type="entry name" value="DUF2057"/>
    <property type="match status" value="1"/>
</dbReference>
<reference evidence="7" key="3">
    <citation type="journal article" date="2019" name="Int. J. Syst. Evol. Microbiol.">
        <title>The Global Catalogue of Microorganisms (GCM) 10K type strain sequencing project: providing services to taxonomists for standard genome sequencing and annotation.</title>
        <authorList>
            <consortium name="The Broad Institute Genomics Platform"/>
            <consortium name="The Broad Institute Genome Sequencing Center for Infectious Disease"/>
            <person name="Wu L."/>
            <person name="Ma J."/>
        </authorList>
    </citation>
    <scope>NUCLEOTIDE SEQUENCE [LARGE SCALE GENOMIC DNA]</scope>
    <source>
        <strain evidence="7">NBRC 105001</strain>
    </source>
</reference>
<accession>A0A2S7XK43</accession>
<keyword evidence="7" id="KW-1185">Reference proteome</keyword>
<reference evidence="4" key="4">
    <citation type="submission" date="2023-01" db="EMBL/GenBank/DDBJ databases">
        <title>Draft genome sequence of Aliivibrio sifiae strain NBRC 105001.</title>
        <authorList>
            <person name="Sun Q."/>
            <person name="Mori K."/>
        </authorList>
    </citation>
    <scope>NUCLEOTIDE SEQUENCE</scope>
    <source>
        <strain evidence="4">NBRC 105001</strain>
    </source>
</reference>
<dbReference type="PANTHER" id="PTHR38108">
    <property type="entry name" value="UPF0319 PROTEIN YCCT"/>
    <property type="match status" value="1"/>
</dbReference>
<dbReference type="OrthoDB" id="6214779at2"/>
<dbReference type="InterPro" id="IPR018635">
    <property type="entry name" value="UPF0319"/>
</dbReference>
<dbReference type="Proteomes" id="UP001156660">
    <property type="component" value="Unassembled WGS sequence"/>
</dbReference>
<comment type="caution">
    <text evidence="5">The sequence shown here is derived from an EMBL/GenBank/DDBJ whole genome shotgun (WGS) entry which is preliminary data.</text>
</comment>
<dbReference type="RefSeq" id="WP_105063228.1">
    <property type="nucleotide sequence ID" value="NZ_BSOU01000005.1"/>
</dbReference>
<evidence type="ECO:0000313" key="5">
    <source>
        <dbReference type="EMBL" id="PQJ93781.1"/>
    </source>
</evidence>
<gene>
    <name evidence="5" type="ORF">BTO23_06740</name>
    <name evidence="4" type="ORF">GCM10007855_20850</name>
</gene>
<sequence length="205" mass="23128">MKRLIVLIGLFFTSILSAEELIPQKGIEILVVNGVEVVEDREPVDLQSGLNQVVVRYSNSVGKGGGKKVFESKPFILSFEAPEKQATLIAPKIYSYEHANNTFKQSPMWVIKSDEKEVTYSQEILKSRGGFLPYRDIEELVAKHNQENGVILGSTSTLIASAQIVESNKKSVDNRVSNLEQLQAWYTKSSKEERKAFQKWIIDHN</sequence>
<organism evidence="5 6">
    <name type="scientific">Aliivibrio sifiae</name>
    <dbReference type="NCBI Taxonomy" id="566293"/>
    <lineage>
        <taxon>Bacteria</taxon>
        <taxon>Pseudomonadati</taxon>
        <taxon>Pseudomonadota</taxon>
        <taxon>Gammaproteobacteria</taxon>
        <taxon>Vibrionales</taxon>
        <taxon>Vibrionaceae</taxon>
        <taxon>Aliivibrio</taxon>
    </lineage>
</organism>
<evidence type="ECO:0000256" key="2">
    <source>
        <dbReference type="ARBA" id="ARBA00022729"/>
    </source>
</evidence>
<dbReference type="AlphaFoldDB" id="A0A2S7XK43"/>
<reference evidence="4" key="1">
    <citation type="journal article" date="2014" name="Int. J. Syst. Evol. Microbiol.">
        <title>Complete genome of a new Firmicutes species belonging to the dominant human colonic microbiota ('Ruminococcus bicirculans') reveals two chromosomes and a selective capacity to utilize plant glucans.</title>
        <authorList>
            <consortium name="NISC Comparative Sequencing Program"/>
            <person name="Wegmann U."/>
            <person name="Louis P."/>
            <person name="Goesmann A."/>
            <person name="Henrissat B."/>
            <person name="Duncan S.H."/>
            <person name="Flint H.J."/>
        </authorList>
    </citation>
    <scope>NUCLEOTIDE SEQUENCE</scope>
    <source>
        <strain evidence="4">NBRC 105001</strain>
    </source>
</reference>
<evidence type="ECO:0000313" key="4">
    <source>
        <dbReference type="EMBL" id="GLR75211.1"/>
    </source>
</evidence>
<evidence type="ECO:0000256" key="3">
    <source>
        <dbReference type="HAMAP-Rule" id="MF_00789"/>
    </source>
</evidence>
<evidence type="ECO:0000256" key="1">
    <source>
        <dbReference type="ARBA" id="ARBA00008490"/>
    </source>
</evidence>
<name>A0A2S7XK43_9GAMM</name>
<evidence type="ECO:0000313" key="6">
    <source>
        <dbReference type="Proteomes" id="UP000239273"/>
    </source>
</evidence>